<evidence type="ECO:0000313" key="3">
    <source>
        <dbReference type="Proteomes" id="UP000053477"/>
    </source>
</evidence>
<keyword evidence="1" id="KW-1133">Transmembrane helix</keyword>
<keyword evidence="1" id="KW-0812">Transmembrane</keyword>
<name>A0A0H2R400_9AGAM</name>
<keyword evidence="3" id="KW-1185">Reference proteome</keyword>
<dbReference type="AlphaFoldDB" id="A0A0H2R400"/>
<dbReference type="Proteomes" id="UP000053477">
    <property type="component" value="Unassembled WGS sequence"/>
</dbReference>
<keyword evidence="1" id="KW-0472">Membrane</keyword>
<gene>
    <name evidence="2" type="ORF">SCHPADRAFT_895765</name>
</gene>
<accession>A0A0H2R400</accession>
<evidence type="ECO:0000313" key="2">
    <source>
        <dbReference type="EMBL" id="KLO06062.1"/>
    </source>
</evidence>
<reference evidence="2 3" key="1">
    <citation type="submission" date="2015-04" db="EMBL/GenBank/DDBJ databases">
        <title>Complete genome sequence of Schizopora paradoxa KUC8140, a cosmopolitan wood degrader in East Asia.</title>
        <authorList>
            <consortium name="DOE Joint Genome Institute"/>
            <person name="Min B."/>
            <person name="Park H."/>
            <person name="Jang Y."/>
            <person name="Kim J.-J."/>
            <person name="Kim K.H."/>
            <person name="Pangilinan J."/>
            <person name="Lipzen A."/>
            <person name="Riley R."/>
            <person name="Grigoriev I.V."/>
            <person name="Spatafora J.W."/>
            <person name="Choi I.-G."/>
        </authorList>
    </citation>
    <scope>NUCLEOTIDE SEQUENCE [LARGE SCALE GENOMIC DNA]</scope>
    <source>
        <strain evidence="2 3">KUC8140</strain>
    </source>
</reference>
<sequence length="155" mass="17238">MCSKSMADRYLIGTRWADPIIPRPKTSPGIFIETYIRKKLGSTKYFKADVKEFASDGLRARGVQPQRTQYPISSYASIASSVPPRDYMSLGATMGVQQRGQRKKNAMDVLLLRSIALQVFVVVIGIAREEYFAHDCQAKYSAHTPLAPRCFTAGG</sequence>
<proteinExistence type="predicted"/>
<dbReference type="EMBL" id="KQ086241">
    <property type="protein sequence ID" value="KLO06062.1"/>
    <property type="molecule type" value="Genomic_DNA"/>
</dbReference>
<evidence type="ECO:0000256" key="1">
    <source>
        <dbReference type="SAM" id="Phobius"/>
    </source>
</evidence>
<dbReference type="InParanoid" id="A0A0H2R400"/>
<organism evidence="2 3">
    <name type="scientific">Schizopora paradoxa</name>
    <dbReference type="NCBI Taxonomy" id="27342"/>
    <lineage>
        <taxon>Eukaryota</taxon>
        <taxon>Fungi</taxon>
        <taxon>Dikarya</taxon>
        <taxon>Basidiomycota</taxon>
        <taxon>Agaricomycotina</taxon>
        <taxon>Agaricomycetes</taxon>
        <taxon>Hymenochaetales</taxon>
        <taxon>Schizoporaceae</taxon>
        <taxon>Schizopora</taxon>
    </lineage>
</organism>
<feature type="transmembrane region" description="Helical" evidence="1">
    <location>
        <begin position="109"/>
        <end position="127"/>
    </location>
</feature>
<protein>
    <submittedName>
        <fullName evidence="2">Uncharacterized protein</fullName>
    </submittedName>
</protein>